<dbReference type="PANTHER" id="PTHR36505">
    <property type="entry name" value="BLR1072 PROTEIN"/>
    <property type="match status" value="1"/>
</dbReference>
<dbReference type="RefSeq" id="WP_013177161.1">
    <property type="nucleotide sequence ID" value="NC_014221.1"/>
</dbReference>
<dbReference type="InterPro" id="IPR027275">
    <property type="entry name" value="PRC-brl_dom"/>
</dbReference>
<keyword evidence="4" id="KW-1185">Reference proteome</keyword>
<dbReference type="Pfam" id="PF05239">
    <property type="entry name" value="PRC"/>
    <property type="match status" value="1"/>
</dbReference>
<evidence type="ECO:0000313" key="4">
    <source>
        <dbReference type="Proteomes" id="UP000000379"/>
    </source>
</evidence>
<feature type="region of interest" description="Disordered" evidence="1">
    <location>
        <begin position="1"/>
        <end position="30"/>
    </location>
</feature>
<evidence type="ECO:0000256" key="1">
    <source>
        <dbReference type="SAM" id="MobiDB-lite"/>
    </source>
</evidence>
<dbReference type="EMBL" id="CP002049">
    <property type="protein sequence ID" value="ADI13789.1"/>
    <property type="molecule type" value="Genomic_DNA"/>
</dbReference>
<dbReference type="SUPFAM" id="SSF50346">
    <property type="entry name" value="PRC-barrel domain"/>
    <property type="match status" value="1"/>
</dbReference>
<dbReference type="KEGG" id="tra:Trad_0653"/>
<evidence type="ECO:0000259" key="2">
    <source>
        <dbReference type="Pfam" id="PF05239"/>
    </source>
</evidence>
<dbReference type="InterPro" id="IPR011033">
    <property type="entry name" value="PRC_barrel-like_sf"/>
</dbReference>
<accession>D7CTD2</accession>
<reference evidence="3 4" key="2">
    <citation type="journal article" date="2011" name="Stand. Genomic Sci.">
        <title>Complete genome sequence of Truepera radiovictrix type strain (RQ-24).</title>
        <authorList>
            <person name="Ivanova N."/>
            <person name="Rohde C."/>
            <person name="Munk C."/>
            <person name="Nolan M."/>
            <person name="Lucas S."/>
            <person name="Del Rio T.G."/>
            <person name="Tice H."/>
            <person name="Deshpande S."/>
            <person name="Cheng J.F."/>
            <person name="Tapia R."/>
            <person name="Han C."/>
            <person name="Goodwin L."/>
            <person name="Pitluck S."/>
            <person name="Liolios K."/>
            <person name="Mavromatis K."/>
            <person name="Mikhailova N."/>
            <person name="Pati A."/>
            <person name="Chen A."/>
            <person name="Palaniappan K."/>
            <person name="Land M."/>
            <person name="Hauser L."/>
            <person name="Chang Y.J."/>
            <person name="Jeffries C.D."/>
            <person name="Brambilla E."/>
            <person name="Rohde M."/>
            <person name="Goker M."/>
            <person name="Tindall B.J."/>
            <person name="Woyke T."/>
            <person name="Bristow J."/>
            <person name="Eisen J.A."/>
            <person name="Markowitz V."/>
            <person name="Hugenholtz P."/>
            <person name="Kyrpides N.C."/>
            <person name="Klenk H.P."/>
            <person name="Lapidus A."/>
        </authorList>
    </citation>
    <scope>NUCLEOTIDE SEQUENCE [LARGE SCALE GENOMIC DNA]</scope>
    <source>
        <strain evidence="4">DSM 17093 / CIP 108686 / LMG 22925 / RQ-24</strain>
    </source>
</reference>
<dbReference type="Proteomes" id="UP000000379">
    <property type="component" value="Chromosome"/>
</dbReference>
<sequence>MTREGDAAPSGAGQGTTGHDPSNPHMATPEGRNLTAKTLIGDKVTNARGEDLGHLEDLMIDLETGTIAYAVLSYGGILGYGDKLFAVPWRALALDAKNKALRLEIEREVLKNAEGFDKRNWPNTADREWGRKLHDQFGVVPYWEEAP</sequence>
<proteinExistence type="predicted"/>
<reference evidence="4" key="1">
    <citation type="submission" date="2010-05" db="EMBL/GenBank/DDBJ databases">
        <title>The complete genome of Truepera radiovictris DSM 17093.</title>
        <authorList>
            <consortium name="US DOE Joint Genome Institute (JGI-PGF)"/>
            <person name="Lucas S."/>
            <person name="Copeland A."/>
            <person name="Lapidus A."/>
            <person name="Glavina del Rio T."/>
            <person name="Dalin E."/>
            <person name="Tice H."/>
            <person name="Bruce D."/>
            <person name="Goodwin L."/>
            <person name="Pitluck S."/>
            <person name="Kyrpides N."/>
            <person name="Mavromatis K."/>
            <person name="Ovchinnikova G."/>
            <person name="Munk A.C."/>
            <person name="Detter J.C."/>
            <person name="Han C."/>
            <person name="Tapia R."/>
            <person name="Land M."/>
            <person name="Hauser L."/>
            <person name="Markowitz V."/>
            <person name="Cheng J.-F."/>
            <person name="Hugenholtz P."/>
            <person name="Woyke T."/>
            <person name="Wu D."/>
            <person name="Tindall B."/>
            <person name="Pomrenke H.G."/>
            <person name="Brambilla E."/>
            <person name="Klenk H.-P."/>
            <person name="Eisen J.A."/>
        </authorList>
    </citation>
    <scope>NUCLEOTIDE SEQUENCE [LARGE SCALE GENOMIC DNA]</scope>
    <source>
        <strain evidence="4">DSM 17093 / CIP 108686 / LMG 22925 / RQ-24</strain>
    </source>
</reference>
<dbReference type="eggNOG" id="COG1873">
    <property type="taxonomic scope" value="Bacteria"/>
</dbReference>
<evidence type="ECO:0000313" key="3">
    <source>
        <dbReference type="EMBL" id="ADI13789.1"/>
    </source>
</evidence>
<dbReference type="AlphaFoldDB" id="D7CTD2"/>
<dbReference type="HOGENOM" id="CLU_108884_1_1_0"/>
<feature type="domain" description="PRC-barrel" evidence="2">
    <location>
        <begin position="36"/>
        <end position="105"/>
    </location>
</feature>
<dbReference type="STRING" id="649638.Trad_0653"/>
<dbReference type="Gene3D" id="2.30.30.240">
    <property type="entry name" value="PRC-barrel domain"/>
    <property type="match status" value="1"/>
</dbReference>
<dbReference type="PANTHER" id="PTHR36505:SF1">
    <property type="entry name" value="BLR1072 PROTEIN"/>
    <property type="match status" value="1"/>
</dbReference>
<organism evidence="3 4">
    <name type="scientific">Truepera radiovictrix (strain DSM 17093 / CIP 108686 / LMG 22925 / RQ-24)</name>
    <dbReference type="NCBI Taxonomy" id="649638"/>
    <lineage>
        <taxon>Bacteria</taxon>
        <taxon>Thermotogati</taxon>
        <taxon>Deinococcota</taxon>
        <taxon>Deinococci</taxon>
        <taxon>Trueperales</taxon>
        <taxon>Trueperaceae</taxon>
        <taxon>Truepera</taxon>
    </lineage>
</organism>
<protein>
    <submittedName>
        <fullName evidence="3">PRC-barrel domain protein</fullName>
    </submittedName>
</protein>
<gene>
    <name evidence="3" type="ordered locus">Trad_0653</name>
</gene>
<name>D7CTD2_TRURR</name>